<comment type="similarity">
    <text evidence="2">Belongs to the NADH:flavin oxidoreductase/NADH oxidase family.</text>
</comment>
<dbReference type="OrthoDB" id="1663137at2759"/>
<dbReference type="Gene3D" id="3.20.20.70">
    <property type="entry name" value="Aldolase class I"/>
    <property type="match status" value="1"/>
</dbReference>
<evidence type="ECO:0000256" key="1">
    <source>
        <dbReference type="ARBA" id="ARBA00001917"/>
    </source>
</evidence>
<evidence type="ECO:0000256" key="2">
    <source>
        <dbReference type="ARBA" id="ARBA00005979"/>
    </source>
</evidence>
<dbReference type="OMA" id="GKGPVGY"/>
<dbReference type="CDD" id="cd02933">
    <property type="entry name" value="OYE_like_FMN"/>
    <property type="match status" value="1"/>
</dbReference>
<dbReference type="PANTHER" id="PTHR22893:SF112">
    <property type="entry name" value="12-OXOPHYTODIENOATE REDUCTASE 3"/>
    <property type="match status" value="1"/>
</dbReference>
<feature type="domain" description="NADH:flavin oxidoreductase/NADH oxidase N-terminal" evidence="7">
    <location>
        <begin position="13"/>
        <end position="360"/>
    </location>
</feature>
<dbReference type="FunFam" id="3.20.20.70:FF:000073">
    <property type="entry name" value="12-oxophytodienoate reductase 3"/>
    <property type="match status" value="1"/>
</dbReference>
<gene>
    <name evidence="9" type="primary">LOC104600361</name>
</gene>
<dbReference type="SUPFAM" id="SSF51395">
    <property type="entry name" value="FMN-linked oxidoreductases"/>
    <property type="match status" value="1"/>
</dbReference>
<accession>A0A1U8A5A7</accession>
<dbReference type="AlphaFoldDB" id="A0A1U8A5A7"/>
<protein>
    <submittedName>
        <fullName evidence="9">12-oxophytodienoate reductase 3</fullName>
    </submittedName>
</protein>
<evidence type="ECO:0000313" key="9">
    <source>
        <dbReference type="RefSeq" id="XP_010261607.1"/>
    </source>
</evidence>
<dbReference type="KEGG" id="nnu:104600361"/>
<dbReference type="PANTHER" id="PTHR22893">
    <property type="entry name" value="NADH OXIDOREDUCTASE-RELATED"/>
    <property type="match status" value="1"/>
</dbReference>
<organism evidence="8 9">
    <name type="scientific">Nelumbo nucifera</name>
    <name type="common">Sacred lotus</name>
    <dbReference type="NCBI Taxonomy" id="4432"/>
    <lineage>
        <taxon>Eukaryota</taxon>
        <taxon>Viridiplantae</taxon>
        <taxon>Streptophyta</taxon>
        <taxon>Embryophyta</taxon>
        <taxon>Tracheophyta</taxon>
        <taxon>Spermatophyta</taxon>
        <taxon>Magnoliopsida</taxon>
        <taxon>Proteales</taxon>
        <taxon>Nelumbonaceae</taxon>
        <taxon>Nelumbo</taxon>
    </lineage>
</organism>
<reference evidence="9" key="1">
    <citation type="submission" date="2025-08" db="UniProtKB">
        <authorList>
            <consortium name="RefSeq"/>
        </authorList>
    </citation>
    <scope>IDENTIFICATION</scope>
</reference>
<dbReference type="Pfam" id="PF00724">
    <property type="entry name" value="Oxidored_FMN"/>
    <property type="match status" value="1"/>
</dbReference>
<keyword evidence="3" id="KW-0285">Flavoprotein</keyword>
<dbReference type="Proteomes" id="UP000189703">
    <property type="component" value="Unplaced"/>
</dbReference>
<proteinExistence type="inferred from homology"/>
<dbReference type="InterPro" id="IPR001155">
    <property type="entry name" value="OxRdtase_FMN_N"/>
</dbReference>
<dbReference type="GO" id="GO:0010181">
    <property type="term" value="F:FMN binding"/>
    <property type="evidence" value="ECO:0007669"/>
    <property type="project" value="InterPro"/>
</dbReference>
<dbReference type="RefSeq" id="XP_010261607.1">
    <property type="nucleotide sequence ID" value="XM_010263305.2"/>
</dbReference>
<evidence type="ECO:0000256" key="4">
    <source>
        <dbReference type="ARBA" id="ARBA00022643"/>
    </source>
</evidence>
<comment type="cofactor">
    <cofactor evidence="1">
        <name>FMN</name>
        <dbReference type="ChEBI" id="CHEBI:58210"/>
    </cofactor>
</comment>
<keyword evidence="5" id="KW-0521">NADP</keyword>
<dbReference type="GO" id="GO:0005777">
    <property type="term" value="C:peroxisome"/>
    <property type="evidence" value="ECO:0000318"/>
    <property type="project" value="GO_Central"/>
</dbReference>
<evidence type="ECO:0000259" key="7">
    <source>
        <dbReference type="Pfam" id="PF00724"/>
    </source>
</evidence>
<evidence type="ECO:0000256" key="6">
    <source>
        <dbReference type="ARBA" id="ARBA00023002"/>
    </source>
</evidence>
<evidence type="ECO:0000256" key="3">
    <source>
        <dbReference type="ARBA" id="ARBA00022630"/>
    </source>
</evidence>
<evidence type="ECO:0000256" key="5">
    <source>
        <dbReference type="ARBA" id="ARBA00022857"/>
    </source>
</evidence>
<dbReference type="eggNOG" id="KOG0134">
    <property type="taxonomic scope" value="Eukaryota"/>
</dbReference>
<dbReference type="STRING" id="4432.A0A1U8A5A7"/>
<dbReference type="InterPro" id="IPR045247">
    <property type="entry name" value="Oye-like"/>
</dbReference>
<sequence>MAESSTSAQRATLFSPYNMGKFNLSHRVVLAPMTRCRALDGIPQPANVEYYKQRSTPGGFLISEGTTISPTAAGFPHCPGIYTHDQIEAWKKVVDAVHAKGSVFFCQLWHVGRASNQIYQPGRTASPISSTNKPISGRWRILMPDGTYGSYARPRALSTVEIPEIVQQYPQAALNAIQAGFDGIEIHGAHGYLIDQFLKDGINERTDEYGGSITNRCKFLMHVVQAVATAIGPDRVGVRISPAIDHLDAMDSDPLSLGLAVIEKLNKLQQEWGKKLAYLHMTQPRYTAYGQTESGRHGSEDEETRFMRAWRRAYEGTFICSGGFTRELGVEALAQGDADLVSYGRLFISNPDLVERFKVDAPLTRYVRATFYTQDPVIGYTDYPFLGQGQGKYQRISRL</sequence>
<dbReference type="FunCoup" id="A0A1U8A5A7">
    <property type="interactions" value="254"/>
</dbReference>
<dbReference type="GeneID" id="104600361"/>
<dbReference type="GO" id="GO:0031408">
    <property type="term" value="P:oxylipin biosynthetic process"/>
    <property type="evidence" value="ECO:0000318"/>
    <property type="project" value="GO_Central"/>
</dbReference>
<dbReference type="GO" id="GO:0016629">
    <property type="term" value="F:12-oxophytodienoate reductase activity"/>
    <property type="evidence" value="ECO:0000318"/>
    <property type="project" value="GO_Central"/>
</dbReference>
<keyword evidence="8" id="KW-1185">Reference proteome</keyword>
<dbReference type="InParanoid" id="A0A1U8A5A7"/>
<keyword evidence="4" id="KW-0288">FMN</keyword>
<evidence type="ECO:0000313" key="8">
    <source>
        <dbReference type="Proteomes" id="UP000189703"/>
    </source>
</evidence>
<keyword evidence="6" id="KW-0560">Oxidoreductase</keyword>
<dbReference type="GO" id="GO:0009695">
    <property type="term" value="P:jasmonic acid biosynthetic process"/>
    <property type="evidence" value="ECO:0000318"/>
    <property type="project" value="GO_Central"/>
</dbReference>
<dbReference type="InterPro" id="IPR013785">
    <property type="entry name" value="Aldolase_TIM"/>
</dbReference>
<name>A0A1U8A5A7_NELNU</name>